<evidence type="ECO:0000256" key="1">
    <source>
        <dbReference type="ARBA" id="ARBA00009913"/>
    </source>
</evidence>
<dbReference type="AlphaFoldDB" id="A0A1Y4QW32"/>
<evidence type="ECO:0000259" key="6">
    <source>
        <dbReference type="PROSITE" id="PS51736"/>
    </source>
</evidence>
<dbReference type="InterPro" id="IPR050639">
    <property type="entry name" value="SSR_resolvase"/>
</dbReference>
<dbReference type="Gene3D" id="3.40.50.1390">
    <property type="entry name" value="Resolvase, N-terminal catalytic domain"/>
    <property type="match status" value="1"/>
</dbReference>
<keyword evidence="3" id="KW-0238">DNA-binding</keyword>
<evidence type="ECO:0000256" key="3">
    <source>
        <dbReference type="ARBA" id="ARBA00023125"/>
    </source>
</evidence>
<evidence type="ECO:0000313" key="8">
    <source>
        <dbReference type="Proteomes" id="UP000196074"/>
    </source>
</evidence>
<dbReference type="CDD" id="cd03768">
    <property type="entry name" value="SR_ResInv"/>
    <property type="match status" value="1"/>
</dbReference>
<keyword evidence="2" id="KW-0229">DNA integration</keyword>
<dbReference type="PROSITE" id="PS00398">
    <property type="entry name" value="RECOMBINASES_2"/>
    <property type="match status" value="1"/>
</dbReference>
<feature type="domain" description="Resolvase/invertase-type recombinase catalytic" evidence="6">
    <location>
        <begin position="2"/>
        <end position="140"/>
    </location>
</feature>
<dbReference type="Pfam" id="PF02796">
    <property type="entry name" value="HTH_7"/>
    <property type="match status" value="1"/>
</dbReference>
<evidence type="ECO:0000256" key="5">
    <source>
        <dbReference type="PIRSR" id="PIRSR606118-50"/>
    </source>
</evidence>
<dbReference type="Proteomes" id="UP000196074">
    <property type="component" value="Unassembled WGS sequence"/>
</dbReference>
<name>A0A1Y4QW32_9ENTE</name>
<dbReference type="InterPro" id="IPR006119">
    <property type="entry name" value="Resolv_N"/>
</dbReference>
<keyword evidence="4" id="KW-0233">DNA recombination</keyword>
<dbReference type="InterPro" id="IPR006120">
    <property type="entry name" value="Resolvase_HTH_dom"/>
</dbReference>
<evidence type="ECO:0000313" key="7">
    <source>
        <dbReference type="EMBL" id="OUQ08463.1"/>
    </source>
</evidence>
<comment type="similarity">
    <text evidence="1">Belongs to the site-specific recombinase resolvase family.</text>
</comment>
<dbReference type="PANTHER" id="PTHR30461">
    <property type="entry name" value="DNA-INVERTASE FROM LAMBDOID PROPHAGE"/>
    <property type="match status" value="1"/>
</dbReference>
<dbReference type="InterPro" id="IPR006118">
    <property type="entry name" value="Recombinase_CS"/>
</dbReference>
<dbReference type="EMBL" id="NFLC01000031">
    <property type="protein sequence ID" value="OUQ08463.1"/>
    <property type="molecule type" value="Genomic_DNA"/>
</dbReference>
<organism evidence="7 8">
    <name type="scientific">Enterococcus cecorum</name>
    <dbReference type="NCBI Taxonomy" id="44008"/>
    <lineage>
        <taxon>Bacteria</taxon>
        <taxon>Bacillati</taxon>
        <taxon>Bacillota</taxon>
        <taxon>Bacilli</taxon>
        <taxon>Lactobacillales</taxon>
        <taxon>Enterococcaceae</taxon>
        <taxon>Enterococcus</taxon>
    </lineage>
</organism>
<feature type="active site" description="O-(5'-phospho-DNA)-serine intermediate" evidence="5">
    <location>
        <position position="10"/>
    </location>
</feature>
<dbReference type="PANTHER" id="PTHR30461:SF26">
    <property type="entry name" value="RESOLVASE HOMOLOG YNEB"/>
    <property type="match status" value="1"/>
</dbReference>
<evidence type="ECO:0000256" key="2">
    <source>
        <dbReference type="ARBA" id="ARBA00022908"/>
    </source>
</evidence>
<proteinExistence type="inferred from homology"/>
<gene>
    <name evidence="7" type="ORF">B5E88_11195</name>
</gene>
<dbReference type="GO" id="GO:0015074">
    <property type="term" value="P:DNA integration"/>
    <property type="evidence" value="ECO:0007669"/>
    <property type="project" value="UniProtKB-KW"/>
</dbReference>
<dbReference type="PROSITE" id="PS51736">
    <property type="entry name" value="RECOMBINASES_3"/>
    <property type="match status" value="1"/>
</dbReference>
<reference evidence="8" key="1">
    <citation type="submission" date="2017-04" db="EMBL/GenBank/DDBJ databases">
        <title>Function of individual gut microbiota members based on whole genome sequencing of pure cultures obtained from chicken caecum.</title>
        <authorList>
            <person name="Medvecky M."/>
            <person name="Cejkova D."/>
            <person name="Polansky O."/>
            <person name="Karasova D."/>
            <person name="Kubasova T."/>
            <person name="Cizek A."/>
            <person name="Rychlik I."/>
        </authorList>
    </citation>
    <scope>NUCLEOTIDE SEQUENCE [LARGE SCALE GENOMIC DNA]</scope>
    <source>
        <strain evidence="8">An144</strain>
    </source>
</reference>
<dbReference type="SMART" id="SM00857">
    <property type="entry name" value="Resolvase"/>
    <property type="match status" value="1"/>
</dbReference>
<comment type="caution">
    <text evidence="7">The sequence shown here is derived from an EMBL/GenBank/DDBJ whole genome shotgun (WGS) entry which is preliminary data.</text>
</comment>
<protein>
    <submittedName>
        <fullName evidence="7">Pin-related site-specific recombinase/DNA invertase</fullName>
    </submittedName>
</protein>
<dbReference type="RefSeq" id="WP_087216080.1">
    <property type="nucleotide sequence ID" value="NZ_NFLC01000031.1"/>
</dbReference>
<accession>A0A1Y4QW32</accession>
<dbReference type="GO" id="GO:0003677">
    <property type="term" value="F:DNA binding"/>
    <property type="evidence" value="ECO:0007669"/>
    <property type="project" value="UniProtKB-KW"/>
</dbReference>
<dbReference type="InterPro" id="IPR036162">
    <property type="entry name" value="Resolvase-like_N_sf"/>
</dbReference>
<sequence>MSRIGYSRVSSKSQNLDRQIEQLANCDKIFADKISGNERNRSQLTAMLDYLREGDIVVVTELDRLGRNNQDLTQIMATIQQKGATLEILNLPSLNGIEDDNLRKLINNLIIELYKYQAESERKRIRERQAQGIALAKKQGKYKGRKPKFSKDDPQLQHAFELYQQGKSDMDIQRLTGINRRTFKRYREKFQITRY</sequence>
<dbReference type="SUPFAM" id="SSF53041">
    <property type="entry name" value="Resolvase-like"/>
    <property type="match status" value="1"/>
</dbReference>
<dbReference type="Pfam" id="PF00239">
    <property type="entry name" value="Resolvase"/>
    <property type="match status" value="1"/>
</dbReference>
<dbReference type="GO" id="GO:0000150">
    <property type="term" value="F:DNA strand exchange activity"/>
    <property type="evidence" value="ECO:0007669"/>
    <property type="project" value="InterPro"/>
</dbReference>
<evidence type="ECO:0000256" key="4">
    <source>
        <dbReference type="ARBA" id="ARBA00023172"/>
    </source>
</evidence>